<accession>A0A832GQH2</accession>
<name>A0A832GQH2_9BACT</name>
<dbReference type="AlphaFoldDB" id="A0A832GQH2"/>
<proteinExistence type="predicted"/>
<protein>
    <submittedName>
        <fullName evidence="1">Uncharacterized protein</fullName>
    </submittedName>
</protein>
<evidence type="ECO:0000313" key="1">
    <source>
        <dbReference type="EMBL" id="HGV55274.1"/>
    </source>
</evidence>
<dbReference type="EMBL" id="DSZU01000072">
    <property type="protein sequence ID" value="HGV55274.1"/>
    <property type="molecule type" value="Genomic_DNA"/>
</dbReference>
<reference evidence="1" key="1">
    <citation type="journal article" date="2020" name="mSystems">
        <title>Genome- and Community-Level Interaction Insights into Carbon Utilization and Element Cycling Functions of Hydrothermarchaeota in Hydrothermal Sediment.</title>
        <authorList>
            <person name="Zhou Z."/>
            <person name="Liu Y."/>
            <person name="Xu W."/>
            <person name="Pan J."/>
            <person name="Luo Z.H."/>
            <person name="Li M."/>
        </authorList>
    </citation>
    <scope>NUCLEOTIDE SEQUENCE [LARGE SCALE GENOMIC DNA]</scope>
    <source>
        <strain evidence="1">SpSt-605</strain>
    </source>
</reference>
<comment type="caution">
    <text evidence="1">The sequence shown here is derived from an EMBL/GenBank/DDBJ whole genome shotgun (WGS) entry which is preliminary data.</text>
</comment>
<organism evidence="1">
    <name type="scientific">Caldimicrobium thiodismutans</name>
    <dbReference type="NCBI Taxonomy" id="1653476"/>
    <lineage>
        <taxon>Bacteria</taxon>
        <taxon>Pseudomonadati</taxon>
        <taxon>Thermodesulfobacteriota</taxon>
        <taxon>Thermodesulfobacteria</taxon>
        <taxon>Thermodesulfobacteriales</taxon>
        <taxon>Thermodesulfobacteriaceae</taxon>
        <taxon>Caldimicrobium</taxon>
    </lineage>
</organism>
<gene>
    <name evidence="1" type="ORF">ENT73_04210</name>
</gene>
<sequence>MRIEIEGAIIRLIPENEREVSELNSLWELVARCEEENRKLLPLGVYVPGSTPYAQFYVEGLQVSTSTHREIRKIRYVCMICNRMEEYPEDKPTPICCGQPMYSMD</sequence>